<name>A0A0A9FKP7_ARUDO</name>
<dbReference type="EMBL" id="GBRH01187215">
    <property type="protein sequence ID" value="JAE10681.1"/>
    <property type="molecule type" value="Transcribed_RNA"/>
</dbReference>
<reference evidence="2" key="1">
    <citation type="submission" date="2014-09" db="EMBL/GenBank/DDBJ databases">
        <authorList>
            <person name="Magalhaes I.L.F."/>
            <person name="Oliveira U."/>
            <person name="Santos F.R."/>
            <person name="Vidigal T.H.D.A."/>
            <person name="Brescovit A.D."/>
            <person name="Santos A.J."/>
        </authorList>
    </citation>
    <scope>NUCLEOTIDE SEQUENCE</scope>
    <source>
        <tissue evidence="2">Shoot tissue taken approximately 20 cm above the soil surface</tissue>
    </source>
</reference>
<keyword evidence="1" id="KW-0472">Membrane</keyword>
<sequence length="92" mass="10434">MKTSSPTSFFSRSRRIEASLPNNSYVFPAVHPNNYSGNFPLFFNPLFSISIPFLFLHFFLFLCFGFLRSKGGLSAHKPQLFSLSFSVLSLES</sequence>
<dbReference type="AlphaFoldDB" id="A0A0A9FKP7"/>
<accession>A0A0A9FKP7</accession>
<feature type="transmembrane region" description="Helical" evidence="1">
    <location>
        <begin position="46"/>
        <end position="67"/>
    </location>
</feature>
<keyword evidence="1" id="KW-1133">Transmembrane helix</keyword>
<proteinExistence type="predicted"/>
<organism evidence="2">
    <name type="scientific">Arundo donax</name>
    <name type="common">Giant reed</name>
    <name type="synonym">Donax arundinaceus</name>
    <dbReference type="NCBI Taxonomy" id="35708"/>
    <lineage>
        <taxon>Eukaryota</taxon>
        <taxon>Viridiplantae</taxon>
        <taxon>Streptophyta</taxon>
        <taxon>Embryophyta</taxon>
        <taxon>Tracheophyta</taxon>
        <taxon>Spermatophyta</taxon>
        <taxon>Magnoliopsida</taxon>
        <taxon>Liliopsida</taxon>
        <taxon>Poales</taxon>
        <taxon>Poaceae</taxon>
        <taxon>PACMAD clade</taxon>
        <taxon>Arundinoideae</taxon>
        <taxon>Arundineae</taxon>
        <taxon>Arundo</taxon>
    </lineage>
</organism>
<reference evidence="2" key="2">
    <citation type="journal article" date="2015" name="Data Brief">
        <title>Shoot transcriptome of the giant reed, Arundo donax.</title>
        <authorList>
            <person name="Barrero R.A."/>
            <person name="Guerrero F.D."/>
            <person name="Moolhuijzen P."/>
            <person name="Goolsby J.A."/>
            <person name="Tidwell J."/>
            <person name="Bellgard S.E."/>
            <person name="Bellgard M.I."/>
        </authorList>
    </citation>
    <scope>NUCLEOTIDE SEQUENCE</scope>
    <source>
        <tissue evidence="2">Shoot tissue taken approximately 20 cm above the soil surface</tissue>
    </source>
</reference>
<evidence type="ECO:0000313" key="2">
    <source>
        <dbReference type="EMBL" id="JAE10681.1"/>
    </source>
</evidence>
<protein>
    <submittedName>
        <fullName evidence="2">Uncharacterized protein</fullName>
    </submittedName>
</protein>
<evidence type="ECO:0000256" key="1">
    <source>
        <dbReference type="SAM" id="Phobius"/>
    </source>
</evidence>
<keyword evidence="1" id="KW-0812">Transmembrane</keyword>